<dbReference type="EC" id="2.1.1.-" evidence="5"/>
<dbReference type="GO" id="GO:0046872">
    <property type="term" value="F:metal ion binding"/>
    <property type="evidence" value="ECO:0007669"/>
    <property type="project" value="UniProtKB-KW"/>
</dbReference>
<keyword evidence="1 5" id="KW-0489">Methyltransferase</keyword>
<dbReference type="PANTHER" id="PTHR43464">
    <property type="entry name" value="METHYLTRANSFERASE"/>
    <property type="match status" value="1"/>
</dbReference>
<keyword evidence="5 7" id="KW-0472">Membrane</keyword>
<proteinExistence type="inferred from homology"/>
<dbReference type="GO" id="GO:0010420">
    <property type="term" value="F:polyprenyldihydroxybenzoate methyltransferase activity"/>
    <property type="evidence" value="ECO:0007669"/>
    <property type="project" value="UniProtKB-UniRule"/>
</dbReference>
<feature type="transmembrane region" description="Helical" evidence="7">
    <location>
        <begin position="78"/>
        <end position="98"/>
    </location>
</feature>
<feature type="binding site" evidence="5">
    <location>
        <position position="482"/>
    </location>
    <ligand>
        <name>Mg(2+)</name>
        <dbReference type="ChEBI" id="CHEBI:18420"/>
    </ligand>
</feature>
<keyword evidence="5" id="KW-0460">Magnesium</keyword>
<evidence type="ECO:0000313" key="8">
    <source>
        <dbReference type="EMBL" id="KAK9834646.1"/>
    </source>
</evidence>
<comment type="cofactor">
    <cofactor evidence="5">
        <name>Mg(2+)</name>
        <dbReference type="ChEBI" id="CHEBI:18420"/>
    </cofactor>
</comment>
<accession>A0AAW1RL62</accession>
<dbReference type="InterPro" id="IPR010233">
    <property type="entry name" value="UbiG_MeTrfase"/>
</dbReference>
<dbReference type="Gene3D" id="3.40.50.150">
    <property type="entry name" value="Vaccinia Virus protein VP39"/>
    <property type="match status" value="1"/>
</dbReference>
<feature type="binding site" evidence="5">
    <location>
        <position position="481"/>
    </location>
    <ligand>
        <name>S-adenosyl-L-methionine</name>
        <dbReference type="ChEBI" id="CHEBI:59789"/>
    </ligand>
</feature>
<dbReference type="InterPro" id="IPR029063">
    <property type="entry name" value="SAM-dependent_MTases_sf"/>
</dbReference>
<evidence type="ECO:0000256" key="6">
    <source>
        <dbReference type="SAM" id="MobiDB-lite"/>
    </source>
</evidence>
<keyword evidence="4 5" id="KW-0949">S-adenosyl-L-methionine</keyword>
<dbReference type="AlphaFoldDB" id="A0AAW1RL62"/>
<sequence>MSNSRWTYTSLSGGADENPPNFSPPFTSEYEQSAALPTRIYKWWRERVLGQTAPRPQSGYLTLIPLSDSRLKPRRTTLLVALLMLFALTAATATFFLVPRGVSVGEINIQSDHMSFNVSKGTYQLDLIAHIPVFNPNYLQAVIEGDLRVSYYDTEAGLKRIEAQSVPARSWPSVIKVTMDASNVPTRYALTVLSQCNLFPRRLVFFLRGTIRADYLGQHQVLSPIDTYFLIDCVRGASTPKANSEPPGNALVPVFHNASSSGLDLKDLLQDGLENDAAPGKLPNLGCEHSTLTHCLAGTQRQFHCCGLDAQALQLAWSTLELAARLHHKRKPPVPCGTSQPTAQWARAAPAEGAEVQKFSELANDWWNPSGPFKPLHQLNPVRCKFIRTALCDQFGLNGNALRPLKDVTILDVGCGGGLLSEALARMGARVTGIDLSSAGVESARAHATQDPQIAQNVSYQAISTDALAEQGRSFDVVVASEVIEHVDNPPAFCRSLTDLTASSGTVFLSTINRTLRAYALAIVAAERVLGILPRDTHDWSKFITPDELVMMLQDSNFHLTQAAGMSLDVPSGRWRLSDDLAINYIACFRAIARQPSQTPLKHAYDV</sequence>
<keyword evidence="7" id="KW-1133">Transmembrane helix</keyword>
<comment type="catalytic activity">
    <reaction evidence="5">
        <text>a 3-demethylubiquinone + S-adenosyl-L-methionine = a ubiquinone + S-adenosyl-L-homocysteine</text>
        <dbReference type="Rhea" id="RHEA:81215"/>
        <dbReference type="Rhea" id="RHEA-COMP:9565"/>
        <dbReference type="Rhea" id="RHEA-COMP:19654"/>
        <dbReference type="ChEBI" id="CHEBI:16389"/>
        <dbReference type="ChEBI" id="CHEBI:57856"/>
        <dbReference type="ChEBI" id="CHEBI:59789"/>
        <dbReference type="ChEBI" id="CHEBI:231825"/>
    </reaction>
</comment>
<dbReference type="EC" id="2.1.1.114" evidence="5"/>
<evidence type="ECO:0000256" key="7">
    <source>
        <dbReference type="SAM" id="Phobius"/>
    </source>
</evidence>
<comment type="caution">
    <text evidence="8">The sequence shown here is derived from an EMBL/GenBank/DDBJ whole genome shotgun (WGS) entry which is preliminary data.</text>
</comment>
<dbReference type="NCBIfam" id="TIGR01983">
    <property type="entry name" value="UbiG"/>
    <property type="match status" value="1"/>
</dbReference>
<comment type="catalytic activity">
    <reaction evidence="5">
        <text>a 3-demethylubiquinol + S-adenosyl-L-methionine = a ubiquinol + S-adenosyl-L-homocysteine + H(+)</text>
        <dbReference type="Rhea" id="RHEA:44380"/>
        <dbReference type="Rhea" id="RHEA-COMP:9566"/>
        <dbReference type="Rhea" id="RHEA-COMP:10914"/>
        <dbReference type="ChEBI" id="CHEBI:15378"/>
        <dbReference type="ChEBI" id="CHEBI:17976"/>
        <dbReference type="ChEBI" id="CHEBI:57856"/>
        <dbReference type="ChEBI" id="CHEBI:59789"/>
        <dbReference type="ChEBI" id="CHEBI:84422"/>
        <dbReference type="EC" id="2.1.1.64"/>
    </reaction>
</comment>
<dbReference type="Pfam" id="PF13489">
    <property type="entry name" value="Methyltransf_23"/>
    <property type="match status" value="1"/>
</dbReference>
<dbReference type="EMBL" id="JALJOS010000009">
    <property type="protein sequence ID" value="KAK9834646.1"/>
    <property type="molecule type" value="Genomic_DNA"/>
</dbReference>
<keyword evidence="5" id="KW-0999">Mitochondrion inner membrane</keyword>
<feature type="binding site" evidence="5">
    <location>
        <position position="485"/>
    </location>
    <ligand>
        <name>Mg(2+)</name>
        <dbReference type="ChEBI" id="CHEBI:18420"/>
    </ligand>
</feature>
<feature type="region of interest" description="Disordered" evidence="6">
    <location>
        <begin position="1"/>
        <end position="24"/>
    </location>
</feature>
<keyword evidence="7" id="KW-0812">Transmembrane</keyword>
<keyword evidence="3 5" id="KW-0831">Ubiquinone biosynthesis</keyword>
<dbReference type="EC" id="2.1.1.64" evidence="5"/>
<dbReference type="Proteomes" id="UP001438707">
    <property type="component" value="Unassembled WGS sequence"/>
</dbReference>
<comment type="pathway">
    <text evidence="5">Cofactor biosynthesis; ubiquinone biosynthesis.</text>
</comment>
<comment type="catalytic activity">
    <reaction evidence="5">
        <text>a 3,4-dihydroxy-5-(all-trans-polyprenyl)benzoate + S-adenosyl-L-methionine = a 4-hydroxy-3-methoxy-5-(all-trans-polyprenyl)benzoate + S-adenosyl-L-homocysteine + H(+)</text>
        <dbReference type="Rhea" id="RHEA:44452"/>
        <dbReference type="Rhea" id="RHEA-COMP:10930"/>
        <dbReference type="Rhea" id="RHEA-COMP:10931"/>
        <dbReference type="ChEBI" id="CHEBI:15378"/>
        <dbReference type="ChEBI" id="CHEBI:57856"/>
        <dbReference type="ChEBI" id="CHEBI:59789"/>
        <dbReference type="ChEBI" id="CHEBI:64694"/>
        <dbReference type="ChEBI" id="CHEBI:84443"/>
        <dbReference type="EC" id="2.1.1.114"/>
    </reaction>
</comment>
<dbReference type="GO" id="GO:0032259">
    <property type="term" value="P:methylation"/>
    <property type="evidence" value="ECO:0007669"/>
    <property type="project" value="UniProtKB-KW"/>
</dbReference>
<evidence type="ECO:0000256" key="4">
    <source>
        <dbReference type="ARBA" id="ARBA00022691"/>
    </source>
</evidence>
<keyword evidence="2 5" id="KW-0808">Transferase</keyword>
<comment type="subcellular location">
    <subcellularLocation>
        <location evidence="5">Mitochondrion inner membrane</location>
        <topology evidence="5">Peripheral membrane protein</topology>
        <orientation evidence="5">Matrix side</orientation>
    </subcellularLocation>
</comment>
<feature type="binding site" evidence="5">
    <location>
        <position position="486"/>
    </location>
    <ligand>
        <name>Mg(2+)</name>
        <dbReference type="ChEBI" id="CHEBI:18420"/>
    </ligand>
</feature>
<dbReference type="GO" id="GO:0031314">
    <property type="term" value="C:extrinsic component of mitochondrial inner membrane"/>
    <property type="evidence" value="ECO:0007669"/>
    <property type="project" value="UniProtKB-UniRule"/>
</dbReference>
<dbReference type="GO" id="GO:0061542">
    <property type="term" value="F:3-demethylubiquinol 3-O-methyltransferase activity"/>
    <property type="evidence" value="ECO:0007669"/>
    <property type="project" value="UniProtKB-UniRule"/>
</dbReference>
<name>A0AAW1RL62_9CHLO</name>
<comment type="subunit">
    <text evidence="5">Component of a multi-subunit COQ enzyme complex.</text>
</comment>
<evidence type="ECO:0000256" key="2">
    <source>
        <dbReference type="ARBA" id="ARBA00022679"/>
    </source>
</evidence>
<reference evidence="8 9" key="1">
    <citation type="journal article" date="2024" name="Nat. Commun.">
        <title>Phylogenomics reveals the evolutionary origins of lichenization in chlorophyte algae.</title>
        <authorList>
            <person name="Puginier C."/>
            <person name="Libourel C."/>
            <person name="Otte J."/>
            <person name="Skaloud P."/>
            <person name="Haon M."/>
            <person name="Grisel S."/>
            <person name="Petersen M."/>
            <person name="Berrin J.G."/>
            <person name="Delaux P.M."/>
            <person name="Dal Grande F."/>
            <person name="Keller J."/>
        </authorList>
    </citation>
    <scope>NUCLEOTIDE SEQUENCE [LARGE SCALE GENOMIC DNA]</scope>
    <source>
        <strain evidence="8 9">SAG 2145</strain>
    </source>
</reference>
<evidence type="ECO:0000256" key="3">
    <source>
        <dbReference type="ARBA" id="ARBA00022688"/>
    </source>
</evidence>
<keyword evidence="9" id="KW-1185">Reference proteome</keyword>
<evidence type="ECO:0000313" key="9">
    <source>
        <dbReference type="Proteomes" id="UP001438707"/>
    </source>
</evidence>
<dbReference type="SUPFAM" id="SSF53335">
    <property type="entry name" value="S-adenosyl-L-methionine-dependent methyltransferases"/>
    <property type="match status" value="1"/>
</dbReference>
<comment type="function">
    <text evidence="5">O-methyltransferase required for two non-consecutive steps during ubiquinone biosynthesis. Catalyzes the 2 O-methylation of 3,4-dihydroxy-5-(all-trans-polyprenyl)benzoic acid into 4-hydroxy-3-methoxy-5-(all-trans-polyprenyl)benzoic acid. Also catalyzes the last step of ubiquinone biosynthesis by mediating methylation of 3-demethylubiquinone into ubiquinone. Also able to mediate the methylation of 3-demethylubiquinol into ubiquinol.</text>
</comment>
<gene>
    <name evidence="5" type="primary">COQ3</name>
    <name evidence="8" type="ORF">WJX74_006592</name>
</gene>
<feature type="binding site" evidence="5">
    <location>
        <position position="414"/>
    </location>
    <ligand>
        <name>S-adenosyl-L-methionine</name>
        <dbReference type="ChEBI" id="CHEBI:59789"/>
    </ligand>
</feature>
<organism evidence="8 9">
    <name type="scientific">Apatococcus lobatus</name>
    <dbReference type="NCBI Taxonomy" id="904363"/>
    <lineage>
        <taxon>Eukaryota</taxon>
        <taxon>Viridiplantae</taxon>
        <taxon>Chlorophyta</taxon>
        <taxon>core chlorophytes</taxon>
        <taxon>Trebouxiophyceae</taxon>
        <taxon>Chlorellales</taxon>
        <taxon>Chlorellaceae</taxon>
        <taxon>Apatococcus</taxon>
    </lineage>
</organism>
<dbReference type="PANTHER" id="PTHR43464:SF19">
    <property type="entry name" value="UBIQUINONE BIOSYNTHESIS O-METHYLTRANSFERASE, MITOCHONDRIAL"/>
    <property type="match status" value="1"/>
</dbReference>
<feature type="binding site" evidence="5">
    <location>
        <position position="435"/>
    </location>
    <ligand>
        <name>S-adenosyl-L-methionine</name>
        <dbReference type="ChEBI" id="CHEBI:59789"/>
    </ligand>
</feature>
<keyword evidence="5" id="KW-0479">Metal-binding</keyword>
<feature type="binding site" evidence="5">
    <location>
        <position position="383"/>
    </location>
    <ligand>
        <name>S-adenosyl-L-methionine</name>
        <dbReference type="ChEBI" id="CHEBI:59789"/>
    </ligand>
</feature>
<evidence type="ECO:0000256" key="5">
    <source>
        <dbReference type="HAMAP-Rule" id="MF_03190"/>
    </source>
</evidence>
<comment type="similarity">
    <text evidence="5">Belongs to the class I-like SAM-binding methyltransferase superfamily. UbiG/COQ3 family.</text>
</comment>
<evidence type="ECO:0000256" key="1">
    <source>
        <dbReference type="ARBA" id="ARBA00022603"/>
    </source>
</evidence>
<keyword evidence="5" id="KW-0496">Mitochondrion</keyword>
<dbReference type="CDD" id="cd02440">
    <property type="entry name" value="AdoMet_MTases"/>
    <property type="match status" value="1"/>
</dbReference>
<dbReference type="HAMAP" id="MF_00472">
    <property type="entry name" value="UbiG"/>
    <property type="match status" value="1"/>
</dbReference>
<feature type="compositionally biased region" description="Polar residues" evidence="6">
    <location>
        <begin position="1"/>
        <end position="12"/>
    </location>
</feature>
<protein>
    <recommendedName>
        <fullName evidence="5">Ubiquinone biosynthesis O-methyltransferase, mitochondrial</fullName>
    </recommendedName>
    <alternativeName>
        <fullName evidence="5">3-demethylubiquinol 3-O-methyltransferase</fullName>
        <ecNumber evidence="5">2.1.1.64</ecNumber>
    </alternativeName>
    <alternativeName>
        <fullName evidence="5">3-demethylubiquinone 3-O-methyltransferase</fullName>
        <ecNumber evidence="5">2.1.1.-</ecNumber>
    </alternativeName>
    <alternativeName>
        <fullName evidence="5">Polyprenyldihydroxybenzoate methyltransferase</fullName>
        <ecNumber evidence="5">2.1.1.114</ecNumber>
    </alternativeName>
</protein>